<comment type="subcellular location">
    <subcellularLocation>
        <location evidence="1">Cell membrane</location>
        <topology evidence="1">Multi-pass membrane protein</topology>
    </subcellularLocation>
</comment>
<keyword evidence="4 6" id="KW-1133">Transmembrane helix</keyword>
<reference evidence="7" key="1">
    <citation type="submission" date="2023-10" db="EMBL/GenBank/DDBJ databases">
        <title>Production of high quality cheese from raw caw milk (raw cheese).</title>
        <authorList>
            <person name="Samouris G."/>
        </authorList>
    </citation>
    <scope>NUCLEOTIDE SEQUENCE</scope>
    <source>
        <strain evidence="7">M17-3</strain>
    </source>
</reference>
<evidence type="ECO:0000313" key="7">
    <source>
        <dbReference type="EMBL" id="MDV2632986.1"/>
    </source>
</evidence>
<dbReference type="EMBL" id="JAWHVL010000019">
    <property type="protein sequence ID" value="MDV2632986.1"/>
    <property type="molecule type" value="Genomic_DNA"/>
</dbReference>
<dbReference type="AlphaFoldDB" id="A0AAE4NST4"/>
<feature type="transmembrane region" description="Helical" evidence="6">
    <location>
        <begin position="6"/>
        <end position="29"/>
    </location>
</feature>
<dbReference type="RefSeq" id="WP_017863955.1">
    <property type="nucleotide sequence ID" value="NZ_CP059049.1"/>
</dbReference>
<evidence type="ECO:0000256" key="4">
    <source>
        <dbReference type="ARBA" id="ARBA00022989"/>
    </source>
</evidence>
<evidence type="ECO:0000313" key="8">
    <source>
        <dbReference type="Proteomes" id="UP001186047"/>
    </source>
</evidence>
<feature type="transmembrane region" description="Helical" evidence="6">
    <location>
        <begin position="121"/>
        <end position="144"/>
    </location>
</feature>
<feature type="transmembrane region" description="Helical" evidence="6">
    <location>
        <begin position="85"/>
        <end position="109"/>
    </location>
</feature>
<dbReference type="PANTHER" id="PTHR42770:SF11">
    <property type="entry name" value="INNER MEMBRANE TRANSPORT PROTEIN YBAT"/>
    <property type="match status" value="1"/>
</dbReference>
<dbReference type="Pfam" id="PF13520">
    <property type="entry name" value="AA_permease_2"/>
    <property type="match status" value="1"/>
</dbReference>
<dbReference type="PANTHER" id="PTHR42770">
    <property type="entry name" value="AMINO ACID TRANSPORTER-RELATED"/>
    <property type="match status" value="1"/>
</dbReference>
<keyword evidence="3 6" id="KW-0812">Transmembrane</keyword>
<dbReference type="GO" id="GO:0022857">
    <property type="term" value="F:transmembrane transporter activity"/>
    <property type="evidence" value="ECO:0007669"/>
    <property type="project" value="InterPro"/>
</dbReference>
<feature type="transmembrane region" description="Helical" evidence="6">
    <location>
        <begin position="273"/>
        <end position="295"/>
    </location>
</feature>
<dbReference type="InterPro" id="IPR002293">
    <property type="entry name" value="AA/rel_permease1"/>
</dbReference>
<proteinExistence type="predicted"/>
<dbReference type="Gene3D" id="1.20.1740.10">
    <property type="entry name" value="Amino acid/polyamine transporter I"/>
    <property type="match status" value="1"/>
</dbReference>
<dbReference type="InterPro" id="IPR050367">
    <property type="entry name" value="APC_superfamily"/>
</dbReference>
<feature type="transmembrane region" description="Helical" evidence="6">
    <location>
        <begin position="150"/>
        <end position="170"/>
    </location>
</feature>
<protein>
    <submittedName>
        <fullName evidence="7">APC family permease</fullName>
    </submittedName>
</protein>
<feature type="transmembrane region" description="Helical" evidence="6">
    <location>
        <begin position="191"/>
        <end position="211"/>
    </location>
</feature>
<feature type="transmembrane region" description="Helical" evidence="6">
    <location>
        <begin position="231"/>
        <end position="252"/>
    </location>
</feature>
<feature type="transmembrane region" description="Helical" evidence="6">
    <location>
        <begin position="393"/>
        <end position="411"/>
    </location>
</feature>
<comment type="caution">
    <text evidence="7">The sequence shown here is derived from an EMBL/GenBank/DDBJ whole genome shotgun (WGS) entry which is preliminary data.</text>
</comment>
<accession>A0AAE4NST4</accession>
<evidence type="ECO:0000256" key="1">
    <source>
        <dbReference type="ARBA" id="ARBA00004651"/>
    </source>
</evidence>
<feature type="transmembrane region" description="Helical" evidence="6">
    <location>
        <begin position="371"/>
        <end position="387"/>
    </location>
</feature>
<feature type="transmembrane region" description="Helical" evidence="6">
    <location>
        <begin position="36"/>
        <end position="59"/>
    </location>
</feature>
<evidence type="ECO:0000256" key="6">
    <source>
        <dbReference type="SAM" id="Phobius"/>
    </source>
</evidence>
<keyword evidence="2" id="KW-1003">Cell membrane</keyword>
<name>A0AAE4NST4_9LACT</name>
<dbReference type="GO" id="GO:0005886">
    <property type="term" value="C:plasma membrane"/>
    <property type="evidence" value="ECO:0007669"/>
    <property type="project" value="UniProtKB-SubCell"/>
</dbReference>
<gene>
    <name evidence="7" type="ORF">RZO31_08855</name>
</gene>
<dbReference type="PIRSF" id="PIRSF006060">
    <property type="entry name" value="AA_transporter"/>
    <property type="match status" value="1"/>
</dbReference>
<organism evidence="7 8">
    <name type="scientific">Lactococcus lactis</name>
    <dbReference type="NCBI Taxonomy" id="1358"/>
    <lineage>
        <taxon>Bacteria</taxon>
        <taxon>Bacillati</taxon>
        <taxon>Bacillota</taxon>
        <taxon>Bacilli</taxon>
        <taxon>Lactobacillales</taxon>
        <taxon>Streptococcaceae</taxon>
        <taxon>Lactococcus</taxon>
    </lineage>
</organism>
<dbReference type="Proteomes" id="UP001186047">
    <property type="component" value="Unassembled WGS sequence"/>
</dbReference>
<sequence>MKENKLLSPAAIFLLGVNSIIGSGIFLLSGKIYEDAGIWSLLAILCAGLSIFVIAFAYANMSKIYSKNGGAFVYAKETFGRFPGFIVGMVTWLLGTVTLATEVSALLTAMKMILPNLNSRLIGIIIILALGIISYFGSSIIAGLDNLTSFVKIVLVLVFIFTCLWCLWLVRGLNFSSPNLLTASSANLGGFKGFLSAYGTVFFFFTGFSFLPVNAEKMKNPAKNLPKMMSLVMLTCLAVYLIIQTITIGALGPELTKTLVPAATAFSKIVGSIGIPLFVVGICFSIFGVIVATTFNTPTILASLAQAHEDVPMFVSKNNRFGTPTWAIILTTVCGIALFLSGNYVFLSGLTVFMSFVQYLSTGLANIKKKFLLIGIGSVLFSLVLLTSFTLSVLILGLGILILLVMIYFVVKLDDDEREKWLKEHQEKSKGADVNTVKRL</sequence>
<evidence type="ECO:0000256" key="5">
    <source>
        <dbReference type="ARBA" id="ARBA00023136"/>
    </source>
</evidence>
<evidence type="ECO:0000256" key="2">
    <source>
        <dbReference type="ARBA" id="ARBA00022475"/>
    </source>
</evidence>
<feature type="transmembrane region" description="Helical" evidence="6">
    <location>
        <begin position="326"/>
        <end position="359"/>
    </location>
</feature>
<keyword evidence="5 6" id="KW-0472">Membrane</keyword>
<evidence type="ECO:0000256" key="3">
    <source>
        <dbReference type="ARBA" id="ARBA00022692"/>
    </source>
</evidence>